<feature type="region of interest" description="Disordered" evidence="4">
    <location>
        <begin position="412"/>
        <end position="473"/>
    </location>
</feature>
<reference evidence="6 7" key="1">
    <citation type="submission" date="2023-08" db="EMBL/GenBank/DDBJ databases">
        <title>Black Yeasts Isolated from many extreme environments.</title>
        <authorList>
            <person name="Coleine C."/>
            <person name="Stajich J.E."/>
            <person name="Selbmann L."/>
        </authorList>
    </citation>
    <scope>NUCLEOTIDE SEQUENCE [LARGE SCALE GENOMIC DNA]</scope>
    <source>
        <strain evidence="6 7">CCFEE 5792</strain>
    </source>
</reference>
<dbReference type="InterPro" id="IPR017930">
    <property type="entry name" value="Myb_dom"/>
</dbReference>
<evidence type="ECO:0000259" key="5">
    <source>
        <dbReference type="PROSITE" id="PS51294"/>
    </source>
</evidence>
<dbReference type="FunFam" id="1.10.10.60:FF:000137">
    <property type="entry name" value="MYB DNA binding protein"/>
    <property type="match status" value="1"/>
</dbReference>
<evidence type="ECO:0000256" key="4">
    <source>
        <dbReference type="SAM" id="MobiDB-lite"/>
    </source>
</evidence>
<feature type="region of interest" description="Disordered" evidence="4">
    <location>
        <begin position="605"/>
        <end position="643"/>
    </location>
</feature>
<feature type="region of interest" description="Disordered" evidence="4">
    <location>
        <begin position="581"/>
        <end position="600"/>
    </location>
</feature>
<evidence type="ECO:0000313" key="6">
    <source>
        <dbReference type="EMBL" id="KAK5048927.1"/>
    </source>
</evidence>
<dbReference type="EMBL" id="JAVRRD010000020">
    <property type="protein sequence ID" value="KAK5048927.1"/>
    <property type="molecule type" value="Genomic_DNA"/>
</dbReference>
<evidence type="ECO:0000256" key="3">
    <source>
        <dbReference type="ARBA" id="ARBA00023306"/>
    </source>
</evidence>
<protein>
    <recommendedName>
        <fullName evidence="5">HTH myb-type domain-containing protein</fullName>
    </recommendedName>
</protein>
<dbReference type="RefSeq" id="XP_064704132.1">
    <property type="nucleotide sequence ID" value="XM_064848918.1"/>
</dbReference>
<dbReference type="InterPro" id="IPR013867">
    <property type="entry name" value="Telomere_rpt-bd_fac_dimer_dom"/>
</dbReference>
<dbReference type="CDD" id="cd11660">
    <property type="entry name" value="SANT_TRF"/>
    <property type="match status" value="1"/>
</dbReference>
<gene>
    <name evidence="6" type="ORF">LTR84_005348</name>
</gene>
<dbReference type="SUPFAM" id="SSF46689">
    <property type="entry name" value="Homeodomain-like"/>
    <property type="match status" value="1"/>
</dbReference>
<dbReference type="Gene3D" id="1.10.10.60">
    <property type="entry name" value="Homeodomain-like"/>
    <property type="match status" value="1"/>
</dbReference>
<dbReference type="GO" id="GO:0042803">
    <property type="term" value="F:protein homodimerization activity"/>
    <property type="evidence" value="ECO:0007669"/>
    <property type="project" value="InterPro"/>
</dbReference>
<name>A0AAV9N7S1_9EURO</name>
<dbReference type="Proteomes" id="UP001358417">
    <property type="component" value="Unassembled WGS sequence"/>
</dbReference>
<comment type="caution">
    <text evidence="6">The sequence shown here is derived from an EMBL/GenBank/DDBJ whole genome shotgun (WGS) entry which is preliminary data.</text>
</comment>
<feature type="domain" description="HTH myb-type" evidence="5">
    <location>
        <begin position="500"/>
        <end position="553"/>
    </location>
</feature>
<dbReference type="PANTHER" id="PTHR47807:SF1">
    <property type="entry name" value="PROTEIN TBF1"/>
    <property type="match status" value="1"/>
</dbReference>
<evidence type="ECO:0000256" key="2">
    <source>
        <dbReference type="ARBA" id="ARBA00023242"/>
    </source>
</evidence>
<dbReference type="InterPro" id="IPR052833">
    <property type="entry name" value="Telomeric_DNA-bd_trans-reg"/>
</dbReference>
<keyword evidence="3" id="KW-0131">Cell cycle</keyword>
<proteinExistence type="predicted"/>
<evidence type="ECO:0000256" key="1">
    <source>
        <dbReference type="ARBA" id="ARBA00023125"/>
    </source>
</evidence>
<organism evidence="6 7">
    <name type="scientific">Exophiala bonariae</name>
    <dbReference type="NCBI Taxonomy" id="1690606"/>
    <lineage>
        <taxon>Eukaryota</taxon>
        <taxon>Fungi</taxon>
        <taxon>Dikarya</taxon>
        <taxon>Ascomycota</taxon>
        <taxon>Pezizomycotina</taxon>
        <taxon>Eurotiomycetes</taxon>
        <taxon>Chaetothyriomycetidae</taxon>
        <taxon>Chaetothyriales</taxon>
        <taxon>Herpotrichiellaceae</taxon>
        <taxon>Exophiala</taxon>
    </lineage>
</organism>
<dbReference type="GO" id="GO:0010833">
    <property type="term" value="P:telomere maintenance via telomere lengthening"/>
    <property type="evidence" value="ECO:0007669"/>
    <property type="project" value="TreeGrafter"/>
</dbReference>
<keyword evidence="1" id="KW-0238">DNA-binding</keyword>
<feature type="compositionally biased region" description="Basic and acidic residues" evidence="4">
    <location>
        <begin position="82"/>
        <end position="93"/>
    </location>
</feature>
<dbReference type="AlphaFoldDB" id="A0AAV9N7S1"/>
<feature type="compositionally biased region" description="Polar residues" evidence="4">
    <location>
        <begin position="24"/>
        <end position="41"/>
    </location>
</feature>
<feature type="compositionally biased region" description="Basic and acidic residues" evidence="4">
    <location>
        <begin position="438"/>
        <end position="450"/>
    </location>
</feature>
<dbReference type="PANTHER" id="PTHR47807">
    <property type="entry name" value="PROTEIN TBF1"/>
    <property type="match status" value="1"/>
</dbReference>
<feature type="compositionally biased region" description="Polar residues" evidence="4">
    <location>
        <begin position="459"/>
        <end position="473"/>
    </location>
</feature>
<dbReference type="PROSITE" id="PS51294">
    <property type="entry name" value="HTH_MYB"/>
    <property type="match status" value="1"/>
</dbReference>
<feature type="region of interest" description="Disordered" evidence="4">
    <location>
        <begin position="18"/>
        <end position="96"/>
    </location>
</feature>
<dbReference type="Pfam" id="PF08558">
    <property type="entry name" value="TRF"/>
    <property type="match status" value="1"/>
</dbReference>
<keyword evidence="7" id="KW-1185">Reference proteome</keyword>
<sequence length="668" mass="72265">MSVVSSAPDAAGDAEAAVLKVGSPGQSANVTSQLEYSSVSDDNPRSPKRRRISPVKEEDASSSAPVPQIPHHRPSDPNVETVKVEEPTVKKESQTPVIATTAAQPQNPALAVRLENLPALDNAAYHILSFLARLTPVDALGLSRAPDSPSSREYAALRSQFEYIRRFYNTGAHFLSPKDTGLEEKGQVDTLRKANQAIFVSSVFTGEIGLRDMDRSFLSVFVPEGGKLLKPQGSMYLELKTQGFITAWRTGAAPPAIVMSDLFGPDIDKSILSRRPGVSALASSEQDFLNRLASRREILQTHIKNNTLNQLPEKYKWEDFSREVSSYLFKNTENPLANNDVTAGLPRSEGARVLPQGQMEGQFSVNPGSFASGSQEPFTSSLAGGASLDDFVAQAARAAEIAMQAASGVPFADPLPTTTSTPPPNQSTNHTVPSIKSEYQHYDPSIERGPARSPAEHTPSIQSEIPHVSQTAPTSVLYERARLAATTKALAARKGANPSQRRPWTTEEENTLMAGLDRVKGPHWSQILAMYGPGGTINEALKDRNQVQLKDKARNLKLFFLKSGIEVPYYLKYVTGDLKTRAPGHPSQQESKDQDGGQGFTSIDEVEQEGLATGSSGSGRQSPAIDDYEDMLPSVDVKKPFEPSMDDVEAMIARAAAQASQSLGSDWP</sequence>
<dbReference type="GeneID" id="89973525"/>
<dbReference type="GO" id="GO:0003691">
    <property type="term" value="F:double-stranded telomeric DNA binding"/>
    <property type="evidence" value="ECO:0007669"/>
    <property type="project" value="TreeGrafter"/>
</dbReference>
<keyword evidence="2" id="KW-0539">Nucleus</keyword>
<dbReference type="InterPro" id="IPR009057">
    <property type="entry name" value="Homeodomain-like_sf"/>
</dbReference>
<evidence type="ECO:0000313" key="7">
    <source>
        <dbReference type="Proteomes" id="UP001358417"/>
    </source>
</evidence>
<accession>A0AAV9N7S1</accession>